<sequence>MQTEGYTDVSINWTAFLLKLCGVWLTENSVEKRKRKIFIAYTAVALIYGVYVNVVDVYHCWGDLSHCIFLINNTLCITLAIFKLSILTLRRTEFIYIAHHAQQKFWHMNYDRNEKVLFAQCTKLCKLWVVAMYLMTQGVLVGYIITPLSANVGRNKSDRALPFKMWVDLPLTETPYYEMMFTFQIICVYQIGASYVCTECFVCVLNMHAVCQFRMLQQRFLNLWPAIRKQSDSTDYADKCYAALKKCIRDHQSLLEFCDKLNSVYTLPILGHMVVFSMMICFDTYEILLADVSSWTRNIFIFHMVGSFIHIIVFTYSCHGLIVESTNVSTAAYSGWWTTLPLNKIGRMLRKDMSLIMVRSLRPCCLTAGGFFPVSLETSTAV</sequence>
<evidence type="ECO:0000256" key="2">
    <source>
        <dbReference type="ARBA" id="ARBA00022475"/>
    </source>
</evidence>
<dbReference type="Pfam" id="PF02949">
    <property type="entry name" value="7tm_6"/>
    <property type="match status" value="1"/>
</dbReference>
<feature type="transmembrane region" description="Helical" evidence="10">
    <location>
        <begin position="127"/>
        <end position="145"/>
    </location>
</feature>
<dbReference type="Proteomes" id="UP001642520">
    <property type="component" value="Unassembled WGS sequence"/>
</dbReference>
<evidence type="ECO:0000256" key="1">
    <source>
        <dbReference type="ARBA" id="ARBA00004651"/>
    </source>
</evidence>
<evidence type="ECO:0000256" key="8">
    <source>
        <dbReference type="ARBA" id="ARBA00023170"/>
    </source>
</evidence>
<keyword evidence="4 10" id="KW-0812">Transmembrane</keyword>
<comment type="similarity">
    <text evidence="10">Belongs to the insect chemoreceptor superfamily. Heteromeric odorant receptor channel (TC 1.A.69) family.</text>
</comment>
<evidence type="ECO:0000256" key="3">
    <source>
        <dbReference type="ARBA" id="ARBA00022606"/>
    </source>
</evidence>
<comment type="subcellular location">
    <subcellularLocation>
        <location evidence="1 10">Cell membrane</location>
        <topology evidence="1 10">Multi-pass membrane protein</topology>
    </subcellularLocation>
</comment>
<feature type="transmembrane region" description="Helical" evidence="10">
    <location>
        <begin position="61"/>
        <end position="82"/>
    </location>
</feature>
<evidence type="ECO:0000256" key="6">
    <source>
        <dbReference type="ARBA" id="ARBA00022989"/>
    </source>
</evidence>
<evidence type="ECO:0000256" key="9">
    <source>
        <dbReference type="ARBA" id="ARBA00023224"/>
    </source>
</evidence>
<gene>
    <name evidence="11" type="ORF">XYLVIOL_LOCUS2772</name>
</gene>
<feature type="transmembrane region" description="Helical" evidence="10">
    <location>
        <begin position="300"/>
        <end position="322"/>
    </location>
</feature>
<protein>
    <recommendedName>
        <fullName evidence="10">Odorant receptor</fullName>
    </recommendedName>
</protein>
<keyword evidence="9 10" id="KW-0807">Transducer</keyword>
<feature type="transmembrane region" description="Helical" evidence="10">
    <location>
        <begin position="269"/>
        <end position="288"/>
    </location>
</feature>
<organism evidence="11 12">
    <name type="scientific">Xylocopa violacea</name>
    <name type="common">Violet carpenter bee</name>
    <name type="synonym">Apis violacea</name>
    <dbReference type="NCBI Taxonomy" id="135666"/>
    <lineage>
        <taxon>Eukaryota</taxon>
        <taxon>Metazoa</taxon>
        <taxon>Ecdysozoa</taxon>
        <taxon>Arthropoda</taxon>
        <taxon>Hexapoda</taxon>
        <taxon>Insecta</taxon>
        <taxon>Pterygota</taxon>
        <taxon>Neoptera</taxon>
        <taxon>Endopterygota</taxon>
        <taxon>Hymenoptera</taxon>
        <taxon>Apocrita</taxon>
        <taxon>Aculeata</taxon>
        <taxon>Apoidea</taxon>
        <taxon>Anthophila</taxon>
        <taxon>Apidae</taxon>
        <taxon>Xylocopa</taxon>
        <taxon>Xylocopa</taxon>
    </lineage>
</organism>
<keyword evidence="2" id="KW-1003">Cell membrane</keyword>
<keyword evidence="12" id="KW-1185">Reference proteome</keyword>
<reference evidence="11 12" key="1">
    <citation type="submission" date="2024-08" db="EMBL/GenBank/DDBJ databases">
        <authorList>
            <person name="Will J Nash"/>
            <person name="Angela Man"/>
            <person name="Seanna McTaggart"/>
            <person name="Kendall Baker"/>
            <person name="Tom Barker"/>
            <person name="Leah Catchpole"/>
            <person name="Alex Durrant"/>
            <person name="Karim Gharbi"/>
            <person name="Naomi Irish"/>
            <person name="Gemy Kaithakottil"/>
            <person name="Debby Ku"/>
            <person name="Aaliyah Providence"/>
            <person name="Felix Shaw"/>
            <person name="David Swarbreck"/>
            <person name="Chris Watkins"/>
            <person name="Ann M. McCartney"/>
            <person name="Giulio Formenti"/>
            <person name="Alice Mouton"/>
            <person name="Noel Vella"/>
            <person name="Bjorn M von Reumont"/>
            <person name="Adriana Vella"/>
            <person name="Wilfried Haerty"/>
        </authorList>
    </citation>
    <scope>NUCLEOTIDE SEQUENCE [LARGE SCALE GENOMIC DNA]</scope>
</reference>
<keyword evidence="8 10" id="KW-0675">Receptor</keyword>
<name>A0ABP1NB92_XYLVO</name>
<keyword evidence="6 10" id="KW-1133">Transmembrane helix</keyword>
<dbReference type="InterPro" id="IPR004117">
    <property type="entry name" value="7tm6_olfct_rcpt"/>
</dbReference>
<evidence type="ECO:0000256" key="5">
    <source>
        <dbReference type="ARBA" id="ARBA00022725"/>
    </source>
</evidence>
<dbReference type="EMBL" id="CAXAJV020001288">
    <property type="protein sequence ID" value="CAL7937536.1"/>
    <property type="molecule type" value="Genomic_DNA"/>
</dbReference>
<evidence type="ECO:0000313" key="11">
    <source>
        <dbReference type="EMBL" id="CAL7937536.1"/>
    </source>
</evidence>
<evidence type="ECO:0000313" key="12">
    <source>
        <dbReference type="Proteomes" id="UP001642520"/>
    </source>
</evidence>
<dbReference type="PANTHER" id="PTHR21137">
    <property type="entry name" value="ODORANT RECEPTOR"/>
    <property type="match status" value="1"/>
</dbReference>
<keyword evidence="5 10" id="KW-0552">Olfaction</keyword>
<keyword evidence="3 10" id="KW-0716">Sensory transduction</keyword>
<evidence type="ECO:0000256" key="10">
    <source>
        <dbReference type="RuleBase" id="RU351113"/>
    </source>
</evidence>
<evidence type="ECO:0000256" key="4">
    <source>
        <dbReference type="ARBA" id="ARBA00022692"/>
    </source>
</evidence>
<comment type="caution">
    <text evidence="10">Lacks conserved residue(s) required for the propagation of feature annotation.</text>
</comment>
<accession>A0ABP1NB92</accession>
<proteinExistence type="inferred from homology"/>
<feature type="transmembrane region" description="Helical" evidence="10">
    <location>
        <begin position="37"/>
        <end position="55"/>
    </location>
</feature>
<comment type="caution">
    <text evidence="11">The sequence shown here is derived from an EMBL/GenBank/DDBJ whole genome shotgun (WGS) entry which is preliminary data.</text>
</comment>
<evidence type="ECO:0000256" key="7">
    <source>
        <dbReference type="ARBA" id="ARBA00023136"/>
    </source>
</evidence>
<keyword evidence="7 10" id="KW-0472">Membrane</keyword>
<dbReference type="PANTHER" id="PTHR21137:SF3">
    <property type="entry name" value="ODORANT RECEPTOR 30A-RELATED"/>
    <property type="match status" value="1"/>
</dbReference>